<accession>A0A1I2P129</accession>
<proteinExistence type="predicted"/>
<dbReference type="AlphaFoldDB" id="A0A1I2P129"/>
<keyword evidence="2" id="KW-1185">Reference proteome</keyword>
<dbReference type="STRING" id="435880.SAMN04487988_101302"/>
<gene>
    <name evidence="1" type="ORF">SAMN04487988_101302</name>
</gene>
<sequence>MKNQSVKEYFSVRVREINFLLLIFLISFLPQCTTQKVSRELVEVENAKQLNPKREYLKIHLNNGELYVLNDWKIEETRRFIEGTGTHLDANRRPMVKSQGDYPSANPKTNPDLQKFRIPYDDIIVVETNDKGKNPGVATMVVTSLLTVPLAIACSINPKSCFGSCPTFYVKDQDGEKLVAEGFSSSISRSLEEIDVDMLNVTFSSGPVEITMKNEALETHMVKSISLLVCDKNPENTVFAATDGKFYEVDQITSPRTATYQGTSILDKISYRDEVEWFSLADSSNLATKEEVFFEFENFPGSNGLVIDKRQSLMTTYLFYQMLAFSGSSTSYLIGEMETSKPKYQKRISKMYELLGGIEVAIRDKEGEWKVVDQLTESGPIASDMHLIKLPVLNSEKLNLRLRFTKGLWRINMVNLAQITGEVIPKRVFPDKVLTGDFSDTVTLNKLNDKTKYLVTYPGDEYRIIFPQESLAGREYFLESEGYYIEWMREEWLKEENWSRVKKAMLFPSSYLKKTAPFYKLNETEMESIFWSSKYAKVEKPIKP</sequence>
<dbReference type="Proteomes" id="UP000199642">
    <property type="component" value="Unassembled WGS sequence"/>
</dbReference>
<protein>
    <submittedName>
        <fullName evidence="1">Uncharacterized protein</fullName>
    </submittedName>
</protein>
<evidence type="ECO:0000313" key="2">
    <source>
        <dbReference type="Proteomes" id="UP000199642"/>
    </source>
</evidence>
<dbReference type="OrthoDB" id="1397767at2"/>
<name>A0A1I2P129_9BACT</name>
<reference evidence="2" key="1">
    <citation type="submission" date="2016-10" db="EMBL/GenBank/DDBJ databases">
        <authorList>
            <person name="Varghese N."/>
            <person name="Submissions S."/>
        </authorList>
    </citation>
    <scope>NUCLEOTIDE SEQUENCE [LARGE SCALE GENOMIC DNA]</scope>
    <source>
        <strain evidence="2">DSM 19315</strain>
    </source>
</reference>
<dbReference type="RefSeq" id="WP_092788475.1">
    <property type="nucleotide sequence ID" value="NZ_FOPC01000001.1"/>
</dbReference>
<evidence type="ECO:0000313" key="1">
    <source>
        <dbReference type="EMBL" id="SFG07161.1"/>
    </source>
</evidence>
<dbReference type="EMBL" id="FOPC01000001">
    <property type="protein sequence ID" value="SFG07161.1"/>
    <property type="molecule type" value="Genomic_DNA"/>
</dbReference>
<organism evidence="1 2">
    <name type="scientific">Algoriphagus hitonicola</name>
    <dbReference type="NCBI Taxonomy" id="435880"/>
    <lineage>
        <taxon>Bacteria</taxon>
        <taxon>Pseudomonadati</taxon>
        <taxon>Bacteroidota</taxon>
        <taxon>Cytophagia</taxon>
        <taxon>Cytophagales</taxon>
        <taxon>Cyclobacteriaceae</taxon>
        <taxon>Algoriphagus</taxon>
    </lineage>
</organism>